<feature type="domain" description="Bro-N" evidence="1">
    <location>
        <begin position="1"/>
        <end position="87"/>
    </location>
</feature>
<dbReference type="EMBL" id="AF063866">
    <property type="protein sequence ID" value="AAC97764.1"/>
    <property type="molecule type" value="Genomic_DNA"/>
</dbReference>
<keyword evidence="3" id="KW-1185">Reference proteome</keyword>
<evidence type="ECO:0000313" key="2">
    <source>
        <dbReference type="EMBL" id="AAC97764.1"/>
    </source>
</evidence>
<dbReference type="InterPro" id="IPR003497">
    <property type="entry name" value="BRO_N_domain"/>
</dbReference>
<evidence type="ECO:0000259" key="1">
    <source>
        <dbReference type="PROSITE" id="PS51750"/>
    </source>
</evidence>
<dbReference type="PROSITE" id="PS51750">
    <property type="entry name" value="BRO_N"/>
    <property type="match status" value="1"/>
</dbReference>
<dbReference type="PIR" id="T28356">
    <property type="entry name" value="T28356"/>
</dbReference>
<dbReference type="KEGG" id="vg:1449759"/>
<dbReference type="Proteomes" id="UP000172353">
    <property type="component" value="Segment"/>
</dbReference>
<dbReference type="RefSeq" id="NP_048266.1">
    <property type="nucleotide sequence ID" value="NC_001993.1"/>
</dbReference>
<dbReference type="Pfam" id="PF02498">
    <property type="entry name" value="Bro-N"/>
    <property type="match status" value="1"/>
</dbReference>
<protein>
    <submittedName>
        <fullName evidence="2">ORF MSV195 ALI motif gene family protein</fullName>
    </submittedName>
</protein>
<gene>
    <name evidence="2" type="primary">MSV195</name>
</gene>
<proteinExistence type="predicted"/>
<accession>Q9YVP7</accession>
<sequence>MNLDNLIFNNKKIHIVIDNNNKVLFKAKNCAEILKYTNPLKAIRDHVRQKHQISFKNINMNDSFILNNIHPDTIFITESDFYSLISK</sequence>
<evidence type="ECO:0000313" key="3">
    <source>
        <dbReference type="Proteomes" id="UP000172353"/>
    </source>
</evidence>
<dbReference type="GeneID" id="1449759"/>
<name>Q9YVP7_MSEPV</name>
<organism evidence="2 3">
    <name type="scientific">Melanoplus sanguinipes entomopoxvirus</name>
    <name type="common">MsEPV</name>
    <dbReference type="NCBI Taxonomy" id="83191"/>
    <lineage>
        <taxon>Viruses</taxon>
        <taxon>Varidnaviria</taxon>
        <taxon>Bamfordvirae</taxon>
        <taxon>Nucleocytoviricota</taxon>
        <taxon>Pokkesviricetes</taxon>
        <taxon>Chitovirales</taxon>
        <taxon>Poxviridae</taxon>
        <taxon>Entomopoxvirinae</taxon>
        <taxon>Deltaentomopoxvirus</taxon>
        <taxon>Deltaentomopoxvirus msanguinipes</taxon>
    </lineage>
</organism>
<organismHost>
    <name type="scientific">Melanoplus sanguinipes</name>
    <name type="common">Migratory grasshopper</name>
    <dbReference type="NCBI Taxonomy" id="65742"/>
</organismHost>
<dbReference type="OrthoDB" id="3391at10239"/>
<reference evidence="2 3" key="1">
    <citation type="journal article" date="1999" name="J. Virol.">
        <title>The genome of Melanoplus sanguinipes entomopoxvirus.</title>
        <authorList>
            <person name="Afonso C.L."/>
            <person name="Tulman E.R."/>
            <person name="Lu Z."/>
            <person name="Oma E."/>
            <person name="Kutish G.F."/>
            <person name="Rock D.L."/>
        </authorList>
    </citation>
    <scope>NUCLEOTIDE SEQUENCE [LARGE SCALE GENOMIC DNA]</scope>
    <source>
        <strain evidence="2">Tucson</strain>
    </source>
</reference>